<dbReference type="InterPro" id="IPR018171">
    <property type="entry name" value="Pept_tRNA_hydro_CS"/>
</dbReference>
<evidence type="ECO:0000256" key="2">
    <source>
        <dbReference type="ARBA" id="ARBA00022555"/>
    </source>
</evidence>
<dbReference type="AlphaFoldDB" id="A0A1C1CPF1"/>
<keyword evidence="4" id="KW-0694">RNA-binding</keyword>
<feature type="region of interest" description="Disordered" evidence="6">
    <location>
        <begin position="1"/>
        <end position="37"/>
    </location>
</feature>
<keyword evidence="2" id="KW-0820">tRNA-binding</keyword>
<dbReference type="STRING" id="86049.A0A1C1CPF1"/>
<organism evidence="7 8">
    <name type="scientific">Cladophialophora carrionii</name>
    <dbReference type="NCBI Taxonomy" id="86049"/>
    <lineage>
        <taxon>Eukaryota</taxon>
        <taxon>Fungi</taxon>
        <taxon>Dikarya</taxon>
        <taxon>Ascomycota</taxon>
        <taxon>Pezizomycotina</taxon>
        <taxon>Eurotiomycetes</taxon>
        <taxon>Chaetothyriomycetidae</taxon>
        <taxon>Chaetothyriales</taxon>
        <taxon>Herpotrichiellaceae</taxon>
        <taxon>Cladophialophora</taxon>
    </lineage>
</organism>
<dbReference type="SUPFAM" id="SSF53178">
    <property type="entry name" value="Peptidyl-tRNA hydrolase-like"/>
    <property type="match status" value="1"/>
</dbReference>
<dbReference type="VEuPathDB" id="FungiDB:CLCR_07421"/>
<reference evidence="8" key="1">
    <citation type="submission" date="2015-07" db="EMBL/GenBank/DDBJ databases">
        <authorList>
            <person name="Teixeira M.M."/>
            <person name="Souza R.C."/>
            <person name="Almeida L.G."/>
            <person name="Vicente V.A."/>
            <person name="de Hoog S."/>
            <person name="Bocca A.L."/>
            <person name="de Almeida S.R."/>
            <person name="Vasconcelos A.T."/>
            <person name="Felipe M.S."/>
        </authorList>
    </citation>
    <scope>NUCLEOTIDE SEQUENCE [LARGE SCALE GENOMIC DNA]</scope>
    <source>
        <strain evidence="8">KSF</strain>
    </source>
</reference>
<dbReference type="PANTHER" id="PTHR17224">
    <property type="entry name" value="PEPTIDYL-TRNA HYDROLASE"/>
    <property type="match status" value="1"/>
</dbReference>
<sequence length="319" mass="34641">MADRNQPQPDPRQHPRPTSQLQSHLYNQYRDPDQDLFWPEPVDQVAFEAAAQIEPELQPQPSPPTPRQDVVKRRPVKPIISHSPPPPIDAGNKPILSPIIPSPLRIRRLKVPSPTMRSVRLLIASLGNPPPYHSTRHSVGHIVLKHVASHLGLPSLTKSKLLGSGLVSSGVEVGLPQYTLWQSASMINISGQGTLKAWKAFINSHPASEDVATALIILHDELESSLGAIKLRRGESSPKGHNGIKSVQSSLKSAGLLSTMGDRFIKIGVGIGRPVSREKDDVSAWVLGQLTGAEKAKIEGTTESLAAVLKSEIARLERS</sequence>
<dbReference type="Pfam" id="PF01195">
    <property type="entry name" value="Pept_tRNA_hydro"/>
    <property type="match status" value="1"/>
</dbReference>
<evidence type="ECO:0000256" key="3">
    <source>
        <dbReference type="ARBA" id="ARBA00022801"/>
    </source>
</evidence>
<protein>
    <recommendedName>
        <fullName evidence="1">peptidyl-tRNA hydrolase</fullName>
        <ecNumber evidence="1">3.1.1.29</ecNumber>
    </recommendedName>
</protein>
<comment type="caution">
    <text evidence="7">The sequence shown here is derived from an EMBL/GenBank/DDBJ whole genome shotgun (WGS) entry which is preliminary data.</text>
</comment>
<dbReference type="PANTHER" id="PTHR17224:SF1">
    <property type="entry name" value="PEPTIDYL-TRNA HYDROLASE"/>
    <property type="match status" value="1"/>
</dbReference>
<evidence type="ECO:0000313" key="7">
    <source>
        <dbReference type="EMBL" id="OCT50380.1"/>
    </source>
</evidence>
<evidence type="ECO:0000256" key="1">
    <source>
        <dbReference type="ARBA" id="ARBA00013260"/>
    </source>
</evidence>
<dbReference type="EC" id="3.1.1.29" evidence="1"/>
<dbReference type="Gene3D" id="3.40.50.1470">
    <property type="entry name" value="Peptidyl-tRNA hydrolase"/>
    <property type="match status" value="1"/>
</dbReference>
<evidence type="ECO:0000256" key="5">
    <source>
        <dbReference type="ARBA" id="ARBA00038063"/>
    </source>
</evidence>
<dbReference type="PROSITE" id="PS01196">
    <property type="entry name" value="PEPT_TRNA_HYDROL_2"/>
    <property type="match status" value="1"/>
</dbReference>
<evidence type="ECO:0000313" key="8">
    <source>
        <dbReference type="Proteomes" id="UP000094526"/>
    </source>
</evidence>
<dbReference type="GO" id="GO:0004045">
    <property type="term" value="F:peptidyl-tRNA hydrolase activity"/>
    <property type="evidence" value="ECO:0007669"/>
    <property type="project" value="UniProtKB-EC"/>
</dbReference>
<dbReference type="InterPro" id="IPR001328">
    <property type="entry name" value="Pept_tRNA_hydro"/>
</dbReference>
<keyword evidence="8" id="KW-1185">Reference proteome</keyword>
<gene>
    <name evidence="7" type="primary">pth</name>
    <name evidence="7" type="ORF">CLCR_07421</name>
</gene>
<dbReference type="Proteomes" id="UP000094526">
    <property type="component" value="Unassembled WGS sequence"/>
</dbReference>
<dbReference type="GO" id="GO:0000049">
    <property type="term" value="F:tRNA binding"/>
    <property type="evidence" value="ECO:0007669"/>
    <property type="project" value="UniProtKB-KW"/>
</dbReference>
<comment type="similarity">
    <text evidence="5">Belongs to the PTH family.</text>
</comment>
<dbReference type="OrthoDB" id="1711136at2759"/>
<dbReference type="eggNOG" id="KOG2255">
    <property type="taxonomic scope" value="Eukaryota"/>
</dbReference>
<keyword evidence="3 7" id="KW-0378">Hydrolase</keyword>
<accession>A0A1C1CPF1</accession>
<name>A0A1C1CPF1_9EURO</name>
<dbReference type="EMBL" id="LGRB01000010">
    <property type="protein sequence ID" value="OCT50380.1"/>
    <property type="molecule type" value="Genomic_DNA"/>
</dbReference>
<feature type="region of interest" description="Disordered" evidence="6">
    <location>
        <begin position="50"/>
        <end position="71"/>
    </location>
</feature>
<dbReference type="VEuPathDB" id="FungiDB:G647_05618"/>
<proteinExistence type="inferred from homology"/>
<evidence type="ECO:0000256" key="4">
    <source>
        <dbReference type="ARBA" id="ARBA00022884"/>
    </source>
</evidence>
<dbReference type="InterPro" id="IPR036416">
    <property type="entry name" value="Pept_tRNA_hydro_sf"/>
</dbReference>
<evidence type="ECO:0000256" key="6">
    <source>
        <dbReference type="SAM" id="MobiDB-lite"/>
    </source>
</evidence>